<dbReference type="InterPro" id="IPR046341">
    <property type="entry name" value="SET_dom_sf"/>
</dbReference>
<dbReference type="Gene3D" id="2.170.270.10">
    <property type="entry name" value="SET domain"/>
    <property type="match status" value="1"/>
</dbReference>
<evidence type="ECO:0000313" key="4">
    <source>
        <dbReference type="EMBL" id="PIT98172.1"/>
    </source>
</evidence>
<organism evidence="4 5">
    <name type="scientific">Candidatus Andersenbacteria bacterium CG10_big_fil_rev_8_21_14_0_10_54_11</name>
    <dbReference type="NCBI Taxonomy" id="1974485"/>
    <lineage>
        <taxon>Bacteria</taxon>
        <taxon>Candidatus Anderseniibacteriota</taxon>
    </lineage>
</organism>
<keyword evidence="1 4" id="KW-0808">Transferase</keyword>
<name>A0A2M6WZD9_9BACT</name>
<evidence type="ECO:0000256" key="2">
    <source>
        <dbReference type="ARBA" id="ARBA00022691"/>
    </source>
</evidence>
<dbReference type="PANTHER" id="PTHR12350">
    <property type="entry name" value="HISTONE-LYSINE N-METHYLTRANSFERASE-RELATED"/>
    <property type="match status" value="1"/>
</dbReference>
<dbReference type="SUPFAM" id="SSF82199">
    <property type="entry name" value="SET domain"/>
    <property type="match status" value="1"/>
</dbReference>
<feature type="non-terminal residue" evidence="4">
    <location>
        <position position="1"/>
    </location>
</feature>
<dbReference type="CDD" id="cd08161">
    <property type="entry name" value="SET"/>
    <property type="match status" value="1"/>
</dbReference>
<dbReference type="Pfam" id="PF00856">
    <property type="entry name" value="SET"/>
    <property type="match status" value="1"/>
</dbReference>
<dbReference type="PANTHER" id="PTHR12350:SF19">
    <property type="entry name" value="SET DOMAIN-CONTAINING PROTEIN"/>
    <property type="match status" value="1"/>
</dbReference>
<evidence type="ECO:0000256" key="1">
    <source>
        <dbReference type="ARBA" id="ARBA00022679"/>
    </source>
</evidence>
<proteinExistence type="predicted"/>
<protein>
    <submittedName>
        <fullName evidence="4">SET domain-containing protein-lysine N-methyltransferase</fullName>
    </submittedName>
</protein>
<dbReference type="InterPro" id="IPR001214">
    <property type="entry name" value="SET_dom"/>
</dbReference>
<feature type="domain" description="Post-SET" evidence="3">
    <location>
        <begin position="46"/>
        <end position="62"/>
    </location>
</feature>
<evidence type="ECO:0000259" key="3">
    <source>
        <dbReference type="PROSITE" id="PS50868"/>
    </source>
</evidence>
<dbReference type="InterPro" id="IPR003616">
    <property type="entry name" value="Post-SET_dom"/>
</dbReference>
<comment type="caution">
    <text evidence="4">The sequence shown here is derived from an EMBL/GenBank/DDBJ whole genome shotgun (WGS) entry which is preliminary data.</text>
</comment>
<dbReference type="GO" id="GO:0032259">
    <property type="term" value="P:methylation"/>
    <property type="evidence" value="ECO:0007669"/>
    <property type="project" value="UniProtKB-KW"/>
</dbReference>
<dbReference type="InterPro" id="IPR053201">
    <property type="entry name" value="Flavunoidine_N-MTase"/>
</dbReference>
<keyword evidence="4" id="KW-0489">Methyltransferase</keyword>
<dbReference type="GO" id="GO:0008168">
    <property type="term" value="F:methyltransferase activity"/>
    <property type="evidence" value="ECO:0007669"/>
    <property type="project" value="UniProtKB-KW"/>
</dbReference>
<evidence type="ECO:0000313" key="5">
    <source>
        <dbReference type="Proteomes" id="UP000230731"/>
    </source>
</evidence>
<gene>
    <name evidence="4" type="ORF">COT71_02185</name>
</gene>
<dbReference type="AlphaFoldDB" id="A0A2M6WZD9"/>
<dbReference type="Proteomes" id="UP000230731">
    <property type="component" value="Unassembled WGS sequence"/>
</dbReference>
<keyword evidence="2" id="KW-0949">S-adenosyl-L-methionine</keyword>
<sequence length="90" mass="10572">YYINHSCDPNIWLQDAATLVARRDIPAGEEITADYILWEADENYIAKWDCQCGSSLCRKKITGKDWRLPELQERYKGHFSPLLNKRIKEV</sequence>
<dbReference type="PROSITE" id="PS50868">
    <property type="entry name" value="POST_SET"/>
    <property type="match status" value="1"/>
</dbReference>
<dbReference type="EMBL" id="PEZP01000026">
    <property type="protein sequence ID" value="PIT98172.1"/>
    <property type="molecule type" value="Genomic_DNA"/>
</dbReference>
<accession>A0A2M6WZD9</accession>
<reference evidence="5" key="1">
    <citation type="submission" date="2017-09" db="EMBL/GenBank/DDBJ databases">
        <title>Depth-based differentiation of microbial function through sediment-hosted aquifers and enrichment of novel symbionts in the deep terrestrial subsurface.</title>
        <authorList>
            <person name="Probst A.J."/>
            <person name="Ladd B."/>
            <person name="Jarett J.K."/>
            <person name="Geller-Mcgrath D.E."/>
            <person name="Sieber C.M.K."/>
            <person name="Emerson J.B."/>
            <person name="Anantharaman K."/>
            <person name="Thomas B.C."/>
            <person name="Malmstrom R."/>
            <person name="Stieglmeier M."/>
            <person name="Klingl A."/>
            <person name="Woyke T."/>
            <person name="Ryan C.M."/>
            <person name="Banfield J.F."/>
        </authorList>
    </citation>
    <scope>NUCLEOTIDE SEQUENCE [LARGE SCALE GENOMIC DNA]</scope>
</reference>